<gene>
    <name evidence="20" type="ORF">Rsub_07384</name>
</gene>
<proteinExistence type="inferred from homology"/>
<dbReference type="Gene3D" id="3.40.50.300">
    <property type="entry name" value="P-loop containing nucleotide triphosphate hydrolases"/>
    <property type="match status" value="1"/>
</dbReference>
<keyword evidence="13" id="KW-0472">Membrane</keyword>
<evidence type="ECO:0000256" key="10">
    <source>
        <dbReference type="ARBA" id="ARBA00022794"/>
    </source>
</evidence>
<dbReference type="InterPro" id="IPR005225">
    <property type="entry name" value="Small_GTP-bd"/>
</dbReference>
<feature type="binding site" evidence="18">
    <location>
        <position position="31"/>
    </location>
    <ligand>
        <name>Mg(2+)</name>
        <dbReference type="ChEBI" id="CHEBI:18420"/>
    </ligand>
</feature>
<dbReference type="OrthoDB" id="442317at2759"/>
<evidence type="ECO:0000256" key="1">
    <source>
        <dbReference type="ARBA" id="ARBA00004120"/>
    </source>
</evidence>
<dbReference type="PANTHER" id="PTHR11711">
    <property type="entry name" value="ADP RIBOSYLATION FACTOR-RELATED"/>
    <property type="match status" value="1"/>
</dbReference>
<dbReference type="CDD" id="cd04157">
    <property type="entry name" value="Arl6"/>
    <property type="match status" value="1"/>
</dbReference>
<dbReference type="GO" id="GO:0016192">
    <property type="term" value="P:vesicle-mediated transport"/>
    <property type="evidence" value="ECO:0007669"/>
    <property type="project" value="UniProtKB-KW"/>
</dbReference>
<dbReference type="STRING" id="307507.A0A2V0P459"/>
<keyword evidence="14" id="KW-0206">Cytoskeleton</keyword>
<protein>
    <recommendedName>
        <fullName evidence="5">ADP-ribosylation factor-like protein 6</fullName>
    </recommendedName>
</protein>
<keyword evidence="8" id="KW-0519">Myristate</keyword>
<evidence type="ECO:0000256" key="19">
    <source>
        <dbReference type="RuleBase" id="RU003925"/>
    </source>
</evidence>
<evidence type="ECO:0000256" key="17">
    <source>
        <dbReference type="PIRSR" id="PIRSR606689-1"/>
    </source>
</evidence>
<dbReference type="InterPro" id="IPR024156">
    <property type="entry name" value="Small_GTPase_ARF"/>
</dbReference>
<accession>A0A2V0P459</accession>
<evidence type="ECO:0000256" key="3">
    <source>
        <dbReference type="ARBA" id="ARBA00004522"/>
    </source>
</evidence>
<evidence type="ECO:0000313" key="21">
    <source>
        <dbReference type="Proteomes" id="UP000247498"/>
    </source>
</evidence>
<evidence type="ECO:0000256" key="12">
    <source>
        <dbReference type="ARBA" id="ARBA00023134"/>
    </source>
</evidence>
<dbReference type="InterPro" id="IPR027417">
    <property type="entry name" value="P-loop_NTPase"/>
</dbReference>
<keyword evidence="21" id="KW-1185">Reference proteome</keyword>
<evidence type="ECO:0000256" key="9">
    <source>
        <dbReference type="ARBA" id="ARBA00022741"/>
    </source>
</evidence>
<comment type="subcellular location">
    <subcellularLocation>
        <location evidence="3">Cell projection</location>
        <location evidence="3">Cilium membrane</location>
        <topology evidence="3">Peripheral membrane protein</topology>
        <orientation evidence="3">Cytoplasmic side</orientation>
    </subcellularLocation>
    <subcellularLocation>
        <location evidence="2">Cytoplasm</location>
        <location evidence="2">Cytoskeleton</location>
        <location evidence="2">Cilium axoneme</location>
    </subcellularLocation>
    <subcellularLocation>
        <location evidence="1">Cytoplasm</location>
        <location evidence="1">Cytoskeleton</location>
        <location evidence="1">Cilium basal body</location>
    </subcellularLocation>
</comment>
<dbReference type="InterPro" id="IPR041839">
    <property type="entry name" value="Arl6"/>
</dbReference>
<reference evidence="20 21" key="1">
    <citation type="journal article" date="2018" name="Sci. Rep.">
        <title>Raphidocelis subcapitata (=Pseudokirchneriella subcapitata) provides an insight into genome evolution and environmental adaptations in the Sphaeropleales.</title>
        <authorList>
            <person name="Suzuki S."/>
            <person name="Yamaguchi H."/>
            <person name="Nakajima N."/>
            <person name="Kawachi M."/>
        </authorList>
    </citation>
    <scope>NUCLEOTIDE SEQUENCE [LARGE SCALE GENOMIC DNA]</scope>
    <source>
        <strain evidence="20 21">NIES-35</strain>
    </source>
</reference>
<dbReference type="EMBL" id="BDRX01000054">
    <property type="protein sequence ID" value="GBF94648.1"/>
    <property type="molecule type" value="Genomic_DNA"/>
</dbReference>
<evidence type="ECO:0000256" key="15">
    <source>
        <dbReference type="ARBA" id="ARBA00023273"/>
    </source>
</evidence>
<dbReference type="SUPFAM" id="SSF52540">
    <property type="entry name" value="P-loop containing nucleoside triphosphate hydrolases"/>
    <property type="match status" value="1"/>
</dbReference>
<dbReference type="NCBIfam" id="TIGR00231">
    <property type="entry name" value="small_GTP"/>
    <property type="match status" value="1"/>
</dbReference>
<comment type="similarity">
    <text evidence="4 19">Belongs to the small GTPase superfamily. Arf family.</text>
</comment>
<dbReference type="SMART" id="SM00178">
    <property type="entry name" value="SAR"/>
    <property type="match status" value="1"/>
</dbReference>
<keyword evidence="18" id="KW-0460">Magnesium</keyword>
<dbReference type="PROSITE" id="PS51417">
    <property type="entry name" value="ARF"/>
    <property type="match status" value="1"/>
</dbReference>
<dbReference type="GO" id="GO:0005930">
    <property type="term" value="C:axoneme"/>
    <property type="evidence" value="ECO:0007669"/>
    <property type="project" value="UniProtKB-SubCell"/>
</dbReference>
<keyword evidence="9 17" id="KW-0547">Nucleotide-binding</keyword>
<dbReference type="SMART" id="SM00177">
    <property type="entry name" value="ARF"/>
    <property type="match status" value="1"/>
</dbReference>
<evidence type="ECO:0000256" key="14">
    <source>
        <dbReference type="ARBA" id="ARBA00023212"/>
    </source>
</evidence>
<comment type="caution">
    <text evidence="20">The sequence shown here is derived from an EMBL/GenBank/DDBJ whole genome shotgun (WGS) entry which is preliminary data.</text>
</comment>
<keyword evidence="11" id="KW-0931">ER-Golgi transport</keyword>
<dbReference type="InParanoid" id="A0A2V0P459"/>
<evidence type="ECO:0000256" key="2">
    <source>
        <dbReference type="ARBA" id="ARBA00004430"/>
    </source>
</evidence>
<dbReference type="InterPro" id="IPR006689">
    <property type="entry name" value="Small_GTPase_ARF/SAR"/>
</dbReference>
<dbReference type="GO" id="GO:0003924">
    <property type="term" value="F:GTPase activity"/>
    <property type="evidence" value="ECO:0007669"/>
    <property type="project" value="InterPro"/>
</dbReference>
<feature type="binding site" evidence="17">
    <location>
        <position position="72"/>
    </location>
    <ligand>
        <name>GTP</name>
        <dbReference type="ChEBI" id="CHEBI:37565"/>
    </ligand>
</feature>
<evidence type="ECO:0000256" key="7">
    <source>
        <dbReference type="ARBA" id="ARBA00022490"/>
    </source>
</evidence>
<feature type="binding site" evidence="18">
    <location>
        <position position="50"/>
    </location>
    <ligand>
        <name>Mg(2+)</name>
        <dbReference type="ChEBI" id="CHEBI:18420"/>
    </ligand>
</feature>
<evidence type="ECO:0000256" key="13">
    <source>
        <dbReference type="ARBA" id="ARBA00023136"/>
    </source>
</evidence>
<evidence type="ECO:0000256" key="4">
    <source>
        <dbReference type="ARBA" id="ARBA00010290"/>
    </source>
</evidence>
<evidence type="ECO:0000256" key="18">
    <source>
        <dbReference type="PIRSR" id="PIRSR606689-2"/>
    </source>
</evidence>
<dbReference type="GO" id="GO:0060170">
    <property type="term" value="C:ciliary membrane"/>
    <property type="evidence" value="ECO:0007669"/>
    <property type="project" value="UniProtKB-SubCell"/>
</dbReference>
<sequence>MGFLQRLLDLLGLGGRKVNVLVVGLDNSGKTTTIERLKPRSKQSVEVAPTVGFNVDEFQKGGLEFTVFDMSGAGRYRSLWEQYYPEAQAVIFVIDSADKLRLVVARDELDTMLAHPMLGRSVPLLFLANKSDLPTALAAVEIAQALRLEEIRVHPWQIVASNALTGEGLDRGVEWLAGKLLAR</sequence>
<dbReference type="AlphaFoldDB" id="A0A2V0P459"/>
<dbReference type="GO" id="GO:0046872">
    <property type="term" value="F:metal ion binding"/>
    <property type="evidence" value="ECO:0007669"/>
    <property type="project" value="UniProtKB-KW"/>
</dbReference>
<evidence type="ECO:0000256" key="16">
    <source>
        <dbReference type="ARBA" id="ARBA00023288"/>
    </source>
</evidence>
<evidence type="ECO:0000256" key="6">
    <source>
        <dbReference type="ARBA" id="ARBA00022475"/>
    </source>
</evidence>
<name>A0A2V0P459_9CHLO</name>
<evidence type="ECO:0000256" key="8">
    <source>
        <dbReference type="ARBA" id="ARBA00022707"/>
    </source>
</evidence>
<keyword evidence="18" id="KW-0479">Metal-binding</keyword>
<dbReference type="Proteomes" id="UP000247498">
    <property type="component" value="Unassembled WGS sequence"/>
</dbReference>
<dbReference type="GO" id="GO:0030030">
    <property type="term" value="P:cell projection organization"/>
    <property type="evidence" value="ECO:0007669"/>
    <property type="project" value="UniProtKB-KW"/>
</dbReference>
<evidence type="ECO:0000256" key="11">
    <source>
        <dbReference type="ARBA" id="ARBA00022892"/>
    </source>
</evidence>
<feature type="binding site" evidence="17">
    <location>
        <begin position="129"/>
        <end position="132"/>
    </location>
    <ligand>
        <name>GTP</name>
        <dbReference type="ChEBI" id="CHEBI:37565"/>
    </ligand>
</feature>
<dbReference type="GO" id="GO:0005525">
    <property type="term" value="F:GTP binding"/>
    <property type="evidence" value="ECO:0007669"/>
    <property type="project" value="UniProtKB-KW"/>
</dbReference>
<evidence type="ECO:0000256" key="5">
    <source>
        <dbReference type="ARBA" id="ARBA00019766"/>
    </source>
</evidence>
<keyword evidence="12 17" id="KW-0342">GTP-binding</keyword>
<organism evidence="20 21">
    <name type="scientific">Raphidocelis subcapitata</name>
    <dbReference type="NCBI Taxonomy" id="307507"/>
    <lineage>
        <taxon>Eukaryota</taxon>
        <taxon>Viridiplantae</taxon>
        <taxon>Chlorophyta</taxon>
        <taxon>core chlorophytes</taxon>
        <taxon>Chlorophyceae</taxon>
        <taxon>CS clade</taxon>
        <taxon>Sphaeropleales</taxon>
        <taxon>Selenastraceae</taxon>
        <taxon>Raphidocelis</taxon>
    </lineage>
</organism>
<dbReference type="PRINTS" id="PR00328">
    <property type="entry name" value="SAR1GTPBP"/>
</dbReference>
<keyword evidence="10" id="KW-0970">Cilium biogenesis/degradation</keyword>
<evidence type="ECO:0000313" key="20">
    <source>
        <dbReference type="EMBL" id="GBF94648.1"/>
    </source>
</evidence>
<dbReference type="Pfam" id="PF00025">
    <property type="entry name" value="Arf"/>
    <property type="match status" value="1"/>
</dbReference>
<keyword evidence="6" id="KW-1003">Cell membrane</keyword>
<keyword evidence="11" id="KW-0813">Transport</keyword>
<feature type="binding site" evidence="17">
    <location>
        <begin position="24"/>
        <end position="31"/>
    </location>
    <ligand>
        <name>GTP</name>
        <dbReference type="ChEBI" id="CHEBI:37565"/>
    </ligand>
</feature>
<keyword evidence="15" id="KW-0966">Cell projection</keyword>
<keyword evidence="7" id="KW-0963">Cytoplasm</keyword>
<dbReference type="FunFam" id="3.40.50.300:FF:000457">
    <property type="entry name" value="ADP-ribosylation factor-like protein 6"/>
    <property type="match status" value="1"/>
</dbReference>
<keyword evidence="16" id="KW-0449">Lipoprotein</keyword>
<dbReference type="SMART" id="SM00175">
    <property type="entry name" value="RAB"/>
    <property type="match status" value="1"/>
</dbReference>